<feature type="region of interest" description="Disordered" evidence="1">
    <location>
        <begin position="20"/>
        <end position="100"/>
    </location>
</feature>
<sequence>MSHNVPIIYNCSVPCYKQHKETAHPAPDQSEAGPSRLDASSAPAPSPVSGSPGEERSTGLSDQAKEEPAPPLRALTTLSWPPEPDESIFTDPLRKEDPKPLRRSELLRIAQSGDLRHLLTSTSLPSILRALDALPTPGARSAMLARCLSIDPISLSAPTSSSSTDLLSQRDSPPPLEDLIRAISRQGEPAVDEGAAGLKGFWVGREIRPGEEGVQRVWIGEEERKIMRVFAGLVCKAVDGGEGDAWGQGGLAWEV</sequence>
<evidence type="ECO:0000313" key="2">
    <source>
        <dbReference type="EMBL" id="KAI9638478.1"/>
    </source>
</evidence>
<feature type="compositionally biased region" description="Basic and acidic residues" evidence="1">
    <location>
        <begin position="53"/>
        <end position="68"/>
    </location>
</feature>
<keyword evidence="3" id="KW-1185">Reference proteome</keyword>
<dbReference type="GeneID" id="77731395"/>
<evidence type="ECO:0000313" key="3">
    <source>
        <dbReference type="Proteomes" id="UP001164286"/>
    </source>
</evidence>
<comment type="caution">
    <text evidence="2">The sequence shown here is derived from an EMBL/GenBank/DDBJ whole genome shotgun (WGS) entry which is preliminary data.</text>
</comment>
<name>A0AA38HDS3_9TREE</name>
<evidence type="ECO:0000256" key="1">
    <source>
        <dbReference type="SAM" id="MobiDB-lite"/>
    </source>
</evidence>
<gene>
    <name evidence="2" type="ORF">MKK02DRAFT_42872</name>
</gene>
<dbReference type="EMBL" id="JAKWFO010000003">
    <property type="protein sequence ID" value="KAI9638478.1"/>
    <property type="molecule type" value="Genomic_DNA"/>
</dbReference>
<dbReference type="AlphaFoldDB" id="A0AA38HDS3"/>
<feature type="compositionally biased region" description="Low complexity" evidence="1">
    <location>
        <begin position="34"/>
        <end position="52"/>
    </location>
</feature>
<protein>
    <submittedName>
        <fullName evidence="2">Uncharacterized protein</fullName>
    </submittedName>
</protein>
<organism evidence="2 3">
    <name type="scientific">Dioszegia hungarica</name>
    <dbReference type="NCBI Taxonomy" id="4972"/>
    <lineage>
        <taxon>Eukaryota</taxon>
        <taxon>Fungi</taxon>
        <taxon>Dikarya</taxon>
        <taxon>Basidiomycota</taxon>
        <taxon>Agaricomycotina</taxon>
        <taxon>Tremellomycetes</taxon>
        <taxon>Tremellales</taxon>
        <taxon>Bulleribasidiaceae</taxon>
        <taxon>Dioszegia</taxon>
    </lineage>
</organism>
<proteinExistence type="predicted"/>
<reference evidence="2" key="1">
    <citation type="journal article" date="2022" name="G3 (Bethesda)">
        <title>High quality genome of the basidiomycete yeast Dioszegia hungarica PDD-24b-2 isolated from cloud water.</title>
        <authorList>
            <person name="Jarrige D."/>
            <person name="Haridas S."/>
            <person name="Bleykasten-Grosshans C."/>
            <person name="Joly M."/>
            <person name="Nadalig T."/>
            <person name="Sancelme M."/>
            <person name="Vuilleumier S."/>
            <person name="Grigoriev I.V."/>
            <person name="Amato P."/>
            <person name="Bringel F."/>
        </authorList>
    </citation>
    <scope>NUCLEOTIDE SEQUENCE</scope>
    <source>
        <strain evidence="2">PDD-24b-2</strain>
    </source>
</reference>
<dbReference type="RefSeq" id="XP_052948255.1">
    <property type="nucleotide sequence ID" value="XM_053092190.1"/>
</dbReference>
<accession>A0AA38HDS3</accession>
<dbReference type="Proteomes" id="UP001164286">
    <property type="component" value="Unassembled WGS sequence"/>
</dbReference>